<feature type="region of interest" description="Disordered" evidence="8">
    <location>
        <begin position="491"/>
        <end position="562"/>
    </location>
</feature>
<sequence length="1040" mass="112268">MAAPSSEGDMLLPGQTIRNHWKIVGKIGGGGFGEIYEALDCQNNDDQVAVKVESSKATKQVLKMEVAVLRRLQGKRHACRFHGCGRNEKFNYLVMSLQGRNLADLRRESPRQCFSISTGIRVALQVLRAIEDIHSVGFLHRDIKPSNFAIGRLPSTCRTVYMLDFGLARQYFNAKGELRSPRNAAGFRGTVRYASLTAHDNKEMGRHDDLWSLFYMIVEFLNGSLPWRKVKNKEEVGRLKKELTAKRLTEGLPTELRQFASHLETLSYSIKPNYEYLAKCLTQILKKLGIDGSEPFDWEIGYENLKAKTTATISRKVGGNRAHGVNEAAAAVRGGGDLNGVVVHGTLLNGCRKYGLEEARAKFGGTRQECVVQNKDGLNGGANRVNSADSVEAGVEAAAGEICTGGQAAAAAAVVCGRNKVETHNGHQAAAAVAGAAVPSTGRGTLIRASSDTARGEFFRNLRVETSLENEAVPSDSAAVAQDVTVEFNMPLPSRSKTGTSGAGDDSLEHVQQQHHPHHHQQPLSTGGDQDLHVAGLSESTKHRKKSKNTRSPTTGGGTDLSYTQFAVCEDDIVSGGQHRTGGGTGAVTLVSRWQASFDESAEEEADDGDDADVMPVESFGERLSERKSSTTNNDRPSSTSPKWSEQHNNNNNKHLSILITGGGGHGQKSQAAGSVGAGGSRKVLDSKASPTAGGVVKKVCSSPVLDTARVTEVKCFEPSATCSSNGGNLIGQLRTIRSNLQDILQNRPLERRDEHQRQRHQLNLHSNSSNVVALDKSSTMAKVVVASHEQQQIRPPPVATPSSSSSSSSAVLRSPSAAAASATGAAGGAVSNPQLDRDVRRLRRYRRRSDCDSFRDLVQKMENLSRGLGASFGNSPFCSGAVVVPPCQRRESRTGAKPDLVVLGSSQPLQHGSVVVDSAASYVLPCANMANSSAATYHHHHHQSGKLYPVPGSGSSNSNEQNSNNRLSTYHPVDSFILLFCTPHLCSVLVQMEYSCSTIISMFHLPVALPLRLMLNDDDWLLSLLLCDDFWLTTNWFDN</sequence>
<dbReference type="PROSITE" id="PS50011">
    <property type="entry name" value="PROTEIN_KINASE_DOM"/>
    <property type="match status" value="1"/>
</dbReference>
<evidence type="ECO:0000256" key="7">
    <source>
        <dbReference type="PROSITE-ProRule" id="PRU10141"/>
    </source>
</evidence>
<comment type="similarity">
    <text evidence="6">Belongs to the protein kinase superfamily. CK1 Ser/Thr protein kinase family.</text>
</comment>
<feature type="compositionally biased region" description="Basic and acidic residues" evidence="8">
    <location>
        <begin position="620"/>
        <end position="629"/>
    </location>
</feature>
<keyword evidence="1" id="KW-0723">Serine/threonine-protein kinase</keyword>
<evidence type="ECO:0000256" key="4">
    <source>
        <dbReference type="ARBA" id="ARBA00022777"/>
    </source>
</evidence>
<feature type="region of interest" description="Disordered" evidence="8">
    <location>
        <begin position="620"/>
        <end position="695"/>
    </location>
</feature>
<dbReference type="InterPro" id="IPR011009">
    <property type="entry name" value="Kinase-like_dom_sf"/>
</dbReference>
<evidence type="ECO:0000256" key="3">
    <source>
        <dbReference type="ARBA" id="ARBA00022741"/>
    </source>
</evidence>
<evidence type="ECO:0000313" key="10">
    <source>
        <dbReference type="EMBL" id="KRX47142.1"/>
    </source>
</evidence>
<evidence type="ECO:0000256" key="2">
    <source>
        <dbReference type="ARBA" id="ARBA00022679"/>
    </source>
</evidence>
<protein>
    <submittedName>
        <fullName evidence="10">Tau-tubulin kinase 1</fullName>
    </submittedName>
</protein>
<dbReference type="InterPro" id="IPR017441">
    <property type="entry name" value="Protein_kinase_ATP_BS"/>
</dbReference>
<dbReference type="Pfam" id="PF00069">
    <property type="entry name" value="Pkinase"/>
    <property type="match status" value="1"/>
</dbReference>
<keyword evidence="2" id="KW-0808">Transferase</keyword>
<dbReference type="CDD" id="cd14017">
    <property type="entry name" value="STKc_TTBK"/>
    <property type="match status" value="1"/>
</dbReference>
<dbReference type="GO" id="GO:0004674">
    <property type="term" value="F:protein serine/threonine kinase activity"/>
    <property type="evidence" value="ECO:0007669"/>
    <property type="project" value="UniProtKB-KW"/>
</dbReference>
<gene>
    <name evidence="10" type="primary">Ttbk1</name>
    <name evidence="10" type="ORF">T05_13772</name>
</gene>
<dbReference type="SMART" id="SM00220">
    <property type="entry name" value="S_TKc"/>
    <property type="match status" value="1"/>
</dbReference>
<feature type="compositionally biased region" description="Polar residues" evidence="8">
    <location>
        <begin position="630"/>
        <end position="655"/>
    </location>
</feature>
<evidence type="ECO:0000313" key="11">
    <source>
        <dbReference type="Proteomes" id="UP000055048"/>
    </source>
</evidence>
<feature type="region of interest" description="Disordered" evidence="8">
    <location>
        <begin position="944"/>
        <end position="965"/>
    </location>
</feature>
<evidence type="ECO:0000256" key="8">
    <source>
        <dbReference type="SAM" id="MobiDB-lite"/>
    </source>
</evidence>
<comment type="caution">
    <text evidence="10">The sequence shown here is derived from an EMBL/GenBank/DDBJ whole genome shotgun (WGS) entry which is preliminary data.</text>
</comment>
<feature type="compositionally biased region" description="Low complexity" evidence="8">
    <location>
        <begin position="954"/>
        <end position="965"/>
    </location>
</feature>
<feature type="domain" description="Protein kinase" evidence="9">
    <location>
        <begin position="21"/>
        <end position="285"/>
    </location>
</feature>
<keyword evidence="3 7" id="KW-0547">Nucleotide-binding</keyword>
<evidence type="ECO:0000256" key="1">
    <source>
        <dbReference type="ARBA" id="ARBA00022527"/>
    </source>
</evidence>
<organism evidence="10 11">
    <name type="scientific">Trichinella murrelli</name>
    <dbReference type="NCBI Taxonomy" id="144512"/>
    <lineage>
        <taxon>Eukaryota</taxon>
        <taxon>Metazoa</taxon>
        <taxon>Ecdysozoa</taxon>
        <taxon>Nematoda</taxon>
        <taxon>Enoplea</taxon>
        <taxon>Dorylaimia</taxon>
        <taxon>Trichinellida</taxon>
        <taxon>Trichinellidae</taxon>
        <taxon>Trichinella</taxon>
    </lineage>
</organism>
<dbReference type="SUPFAM" id="SSF56112">
    <property type="entry name" value="Protein kinase-like (PK-like)"/>
    <property type="match status" value="1"/>
</dbReference>
<reference evidence="10 11" key="1">
    <citation type="submission" date="2015-01" db="EMBL/GenBank/DDBJ databases">
        <title>Evolution of Trichinella species and genotypes.</title>
        <authorList>
            <person name="Korhonen P.K."/>
            <person name="Edoardo P."/>
            <person name="Giuseppe L.R."/>
            <person name="Gasser R.B."/>
        </authorList>
    </citation>
    <scope>NUCLEOTIDE SEQUENCE [LARGE SCALE GENOMIC DNA]</scope>
    <source>
        <strain evidence="10">ISS417</strain>
    </source>
</reference>
<feature type="compositionally biased region" description="Low complexity" evidence="8">
    <location>
        <begin position="801"/>
        <end position="816"/>
    </location>
</feature>
<dbReference type="GO" id="GO:0005524">
    <property type="term" value="F:ATP binding"/>
    <property type="evidence" value="ECO:0007669"/>
    <property type="project" value="UniProtKB-UniRule"/>
</dbReference>
<proteinExistence type="inferred from homology"/>
<evidence type="ECO:0000259" key="9">
    <source>
        <dbReference type="PROSITE" id="PS50011"/>
    </source>
</evidence>
<dbReference type="EMBL" id="JYDJ01000047">
    <property type="protein sequence ID" value="KRX47142.1"/>
    <property type="molecule type" value="Genomic_DNA"/>
</dbReference>
<keyword evidence="11" id="KW-1185">Reference proteome</keyword>
<feature type="binding site" evidence="7">
    <location>
        <position position="51"/>
    </location>
    <ligand>
        <name>ATP</name>
        <dbReference type="ChEBI" id="CHEBI:30616"/>
    </ligand>
</feature>
<feature type="region of interest" description="Disordered" evidence="8">
    <location>
        <begin position="784"/>
        <end position="816"/>
    </location>
</feature>
<evidence type="ECO:0000256" key="5">
    <source>
        <dbReference type="ARBA" id="ARBA00022840"/>
    </source>
</evidence>
<dbReference type="OrthoDB" id="5979581at2759"/>
<dbReference type="InterPro" id="IPR000719">
    <property type="entry name" value="Prot_kinase_dom"/>
</dbReference>
<dbReference type="FunFam" id="3.30.200.20:FF:000358">
    <property type="entry name" value="Tau tubulin kinase 2b"/>
    <property type="match status" value="1"/>
</dbReference>
<dbReference type="InterPro" id="IPR050235">
    <property type="entry name" value="CK1_Ser-Thr_kinase"/>
</dbReference>
<dbReference type="Gene3D" id="1.10.510.10">
    <property type="entry name" value="Transferase(Phosphotransferase) domain 1"/>
    <property type="match status" value="1"/>
</dbReference>
<evidence type="ECO:0000256" key="6">
    <source>
        <dbReference type="ARBA" id="ARBA00061588"/>
    </source>
</evidence>
<dbReference type="AlphaFoldDB" id="A0A0V0U7B9"/>
<dbReference type="Proteomes" id="UP000055048">
    <property type="component" value="Unassembled WGS sequence"/>
</dbReference>
<keyword evidence="4 10" id="KW-0418">Kinase</keyword>
<name>A0A0V0U7B9_9BILA</name>
<dbReference type="STRING" id="144512.A0A0V0U7B9"/>
<dbReference type="FunFam" id="1.10.510.10:FF:000481">
    <property type="entry name" value="Asator, isoform D"/>
    <property type="match status" value="1"/>
</dbReference>
<dbReference type="InterPro" id="IPR047916">
    <property type="entry name" value="TTBK_Asator-like_STKc"/>
</dbReference>
<dbReference type="PANTHER" id="PTHR11909">
    <property type="entry name" value="CASEIN KINASE-RELATED"/>
    <property type="match status" value="1"/>
</dbReference>
<dbReference type="GO" id="GO:0015630">
    <property type="term" value="C:microtubule cytoskeleton"/>
    <property type="evidence" value="ECO:0007669"/>
    <property type="project" value="UniProtKB-ARBA"/>
</dbReference>
<dbReference type="PROSITE" id="PS00107">
    <property type="entry name" value="PROTEIN_KINASE_ATP"/>
    <property type="match status" value="1"/>
</dbReference>
<accession>A0A0V0U7B9</accession>
<keyword evidence="5 7" id="KW-0067">ATP-binding</keyword>